<proteinExistence type="predicted"/>
<dbReference type="PROSITE" id="PS01360">
    <property type="entry name" value="ZF_MYND_1"/>
    <property type="match status" value="1"/>
</dbReference>
<keyword evidence="7" id="KW-1185">Reference proteome</keyword>
<dbReference type="GO" id="GO:0008270">
    <property type="term" value="F:zinc ion binding"/>
    <property type="evidence" value="ECO:0007669"/>
    <property type="project" value="UniProtKB-KW"/>
</dbReference>
<dbReference type="EMBL" id="VDMD01000036">
    <property type="protein sequence ID" value="TRM58413.1"/>
    <property type="molecule type" value="Genomic_DNA"/>
</dbReference>
<evidence type="ECO:0000256" key="4">
    <source>
        <dbReference type="PROSITE-ProRule" id="PRU00134"/>
    </source>
</evidence>
<protein>
    <recommendedName>
        <fullName evidence="5">MYND-type domain-containing protein</fullName>
    </recommendedName>
</protein>
<comment type="caution">
    <text evidence="6">The sequence shown here is derived from an EMBL/GenBank/DDBJ whole genome shotgun (WGS) entry which is preliminary data.</text>
</comment>
<sequence>MGLRDQGEGLIMADIDHCVRSIWPTLVLWIDFLHPVHHVGTERMERVPLQVLCDILNELFRTDTHAFELCKETPRLYELLFLLWLRLDEYITPGTDVLHCLSSLSHTVNRSIYVVPKRSFMMEITNAQPYPDRVQAVADHYKDPHCIPAALMAVGHRPHKLYRKMLVQARLFVGVIPTLRSDEALEKISDSFVPISEFITLQLVMHKYPKDIVCGFVDLIRHLHDISDGRGSGPARMMCSILSSIWATCDDGRSLAWSLRAGVLPVMIALNAEKSDDDLVSHALHMVTRKAYHVRVVREFLKGVEALSFVGAAFKGPNTLASYDSEIRRRVDMLQRWTWNQEKCLYAECHSIIDAVPVPVRRCPCFNAAYCSKACQRADWARHKPNCVNGVHGTRYMAIEIGDLSPEDAHFIAFYVRTWTHTHAQTLLQSVIRAQEITPSGSKPHTYHVQVNIGQLPVGYDFWVLEFPMNRQDVDSWLTFSATVTRPRGMALVQVMVLPLTALRARAGKSVAEGYPVEGYALEHEFHPKRATE</sequence>
<feature type="domain" description="MYND-type" evidence="5">
    <location>
        <begin position="344"/>
        <end position="387"/>
    </location>
</feature>
<keyword evidence="2 4" id="KW-0863">Zinc-finger</keyword>
<keyword evidence="1" id="KW-0479">Metal-binding</keyword>
<evidence type="ECO:0000256" key="1">
    <source>
        <dbReference type="ARBA" id="ARBA00022723"/>
    </source>
</evidence>
<dbReference type="SUPFAM" id="SSF144232">
    <property type="entry name" value="HIT/MYND zinc finger-like"/>
    <property type="match status" value="1"/>
</dbReference>
<name>A0A550C0V0_9AGAR</name>
<evidence type="ECO:0000256" key="3">
    <source>
        <dbReference type="ARBA" id="ARBA00022833"/>
    </source>
</evidence>
<dbReference type="Proteomes" id="UP000320762">
    <property type="component" value="Unassembled WGS sequence"/>
</dbReference>
<dbReference type="InterPro" id="IPR002893">
    <property type="entry name" value="Znf_MYND"/>
</dbReference>
<reference evidence="6 7" key="1">
    <citation type="journal article" date="2019" name="New Phytol.">
        <title>Comparative genomics reveals unique wood-decay strategies and fruiting body development in the Schizophyllaceae.</title>
        <authorList>
            <person name="Almasi E."/>
            <person name="Sahu N."/>
            <person name="Krizsan K."/>
            <person name="Balint B."/>
            <person name="Kovacs G.M."/>
            <person name="Kiss B."/>
            <person name="Cseklye J."/>
            <person name="Drula E."/>
            <person name="Henrissat B."/>
            <person name="Nagy I."/>
            <person name="Chovatia M."/>
            <person name="Adam C."/>
            <person name="LaButti K."/>
            <person name="Lipzen A."/>
            <person name="Riley R."/>
            <person name="Grigoriev I.V."/>
            <person name="Nagy L.G."/>
        </authorList>
    </citation>
    <scope>NUCLEOTIDE SEQUENCE [LARGE SCALE GENOMIC DNA]</scope>
    <source>
        <strain evidence="6 7">NL-1724</strain>
    </source>
</reference>
<evidence type="ECO:0000259" key="5">
    <source>
        <dbReference type="PROSITE" id="PS50865"/>
    </source>
</evidence>
<dbReference type="OrthoDB" id="432970at2759"/>
<gene>
    <name evidence="6" type="ORF">BD626DRAFT_410592</name>
</gene>
<evidence type="ECO:0000313" key="7">
    <source>
        <dbReference type="Proteomes" id="UP000320762"/>
    </source>
</evidence>
<dbReference type="PROSITE" id="PS50865">
    <property type="entry name" value="ZF_MYND_2"/>
    <property type="match status" value="1"/>
</dbReference>
<evidence type="ECO:0000313" key="6">
    <source>
        <dbReference type="EMBL" id="TRM58413.1"/>
    </source>
</evidence>
<keyword evidence="3" id="KW-0862">Zinc</keyword>
<dbReference type="Gene3D" id="6.10.140.2220">
    <property type="match status" value="1"/>
</dbReference>
<evidence type="ECO:0000256" key="2">
    <source>
        <dbReference type="ARBA" id="ARBA00022771"/>
    </source>
</evidence>
<organism evidence="6 7">
    <name type="scientific">Schizophyllum amplum</name>
    <dbReference type="NCBI Taxonomy" id="97359"/>
    <lineage>
        <taxon>Eukaryota</taxon>
        <taxon>Fungi</taxon>
        <taxon>Dikarya</taxon>
        <taxon>Basidiomycota</taxon>
        <taxon>Agaricomycotina</taxon>
        <taxon>Agaricomycetes</taxon>
        <taxon>Agaricomycetidae</taxon>
        <taxon>Agaricales</taxon>
        <taxon>Schizophyllaceae</taxon>
        <taxon>Schizophyllum</taxon>
    </lineage>
</organism>
<dbReference type="AlphaFoldDB" id="A0A550C0V0"/>
<dbReference type="Pfam" id="PF01753">
    <property type="entry name" value="zf-MYND"/>
    <property type="match status" value="1"/>
</dbReference>
<accession>A0A550C0V0</accession>